<evidence type="ECO:0000256" key="3">
    <source>
        <dbReference type="ARBA" id="ARBA00022679"/>
    </source>
</evidence>
<evidence type="ECO:0000313" key="8">
    <source>
        <dbReference type="Proteomes" id="UP000013085"/>
    </source>
</evidence>
<dbReference type="InterPro" id="IPR029028">
    <property type="entry name" value="Alpha/beta_knot_MTases"/>
</dbReference>
<feature type="binding site" evidence="6">
    <location>
        <position position="108"/>
    </location>
    <ligand>
        <name>S-adenosyl-L-methionine</name>
        <dbReference type="ChEBI" id="CHEBI:59789"/>
    </ligand>
</feature>
<evidence type="ECO:0000256" key="5">
    <source>
        <dbReference type="ARBA" id="ARBA00038303"/>
    </source>
</evidence>
<evidence type="ECO:0000313" key="7">
    <source>
        <dbReference type="EMBL" id="ENZ10502.1"/>
    </source>
</evidence>
<dbReference type="HAMAP" id="MF_00658">
    <property type="entry name" value="23SrRNA_methyltr_H"/>
    <property type="match status" value="1"/>
</dbReference>
<comment type="subcellular location">
    <subcellularLocation>
        <location evidence="6">Cytoplasm</location>
    </subcellularLocation>
</comment>
<dbReference type="AlphaFoldDB" id="A0A0E2H5B7"/>
<keyword evidence="3 6" id="KW-0808">Transferase</keyword>
<dbReference type="NCBIfam" id="NF000985">
    <property type="entry name" value="PRK00103.1-3"/>
    <property type="match status" value="1"/>
</dbReference>
<dbReference type="EMBL" id="AGYR01000046">
    <property type="protein sequence ID" value="ENZ10502.1"/>
    <property type="molecule type" value="Genomic_DNA"/>
</dbReference>
<feature type="binding site" evidence="6">
    <location>
        <position position="76"/>
    </location>
    <ligand>
        <name>S-adenosyl-L-methionine</name>
        <dbReference type="ChEBI" id="CHEBI:59789"/>
    </ligand>
</feature>
<dbReference type="GO" id="GO:0070038">
    <property type="term" value="F:rRNA (pseudouridine-N3-)-methyltransferase activity"/>
    <property type="evidence" value="ECO:0007669"/>
    <property type="project" value="UniProtKB-UniRule"/>
</dbReference>
<sequence length="159" mass="17833">MKITLVTVGKIKEPYFEDAIREYAKRLSRYCKLDIIQVADEKTPDGAGEAIVRQIKEKEGQRILSNIKDGAYVIALAIEGKMLTSEELAGRIQRLGVDGVGHIVFVIGGSLGLSGDVMKRADYALSFSKMTFPHQLMRVVLLEQIYRSYRIISGEPYHK</sequence>
<dbReference type="SUPFAM" id="SSF75217">
    <property type="entry name" value="alpha/beta knot"/>
    <property type="match status" value="1"/>
</dbReference>
<dbReference type="InterPro" id="IPR029026">
    <property type="entry name" value="tRNA_m1G_MTases_N"/>
</dbReference>
<name>A0A0E2H5B7_9FIRM</name>
<feature type="binding site" evidence="6">
    <location>
        <begin position="127"/>
        <end position="132"/>
    </location>
    <ligand>
        <name>S-adenosyl-L-methionine</name>
        <dbReference type="ChEBI" id="CHEBI:59789"/>
    </ligand>
</feature>
<dbReference type="PATRIC" id="fig|999408.3.peg.4474"/>
<keyword evidence="4 6" id="KW-0949">S-adenosyl-L-methionine</keyword>
<comment type="caution">
    <text evidence="7">The sequence shown here is derived from an EMBL/GenBank/DDBJ whole genome shotgun (WGS) entry which is preliminary data.</text>
</comment>
<dbReference type="Gene3D" id="3.40.1280.10">
    <property type="match status" value="1"/>
</dbReference>
<keyword evidence="6" id="KW-0963">Cytoplasm</keyword>
<dbReference type="GeneID" id="57964109"/>
<evidence type="ECO:0000256" key="6">
    <source>
        <dbReference type="HAMAP-Rule" id="MF_00658"/>
    </source>
</evidence>
<dbReference type="CDD" id="cd18081">
    <property type="entry name" value="RlmH-like"/>
    <property type="match status" value="1"/>
</dbReference>
<comment type="similarity">
    <text evidence="5 6">Belongs to the RNA methyltransferase RlmH family.</text>
</comment>
<keyword evidence="2 6" id="KW-0489">Methyltransferase</keyword>
<dbReference type="Pfam" id="PF02590">
    <property type="entry name" value="SPOUT_MTase"/>
    <property type="match status" value="1"/>
</dbReference>
<evidence type="ECO:0000256" key="1">
    <source>
        <dbReference type="ARBA" id="ARBA00022552"/>
    </source>
</evidence>
<comment type="subunit">
    <text evidence="6">Homodimer.</text>
</comment>
<dbReference type="PANTHER" id="PTHR33603:SF1">
    <property type="entry name" value="RIBOSOMAL RNA LARGE SUBUNIT METHYLTRANSFERASE H"/>
    <property type="match status" value="1"/>
</dbReference>
<dbReference type="RefSeq" id="WP_002594016.1">
    <property type="nucleotide sequence ID" value="NZ_KB850983.1"/>
</dbReference>
<dbReference type="Proteomes" id="UP000013085">
    <property type="component" value="Unassembled WGS sequence"/>
</dbReference>
<gene>
    <name evidence="6" type="primary">rlmH</name>
    <name evidence="7" type="ORF">HMPREF1090_04175</name>
</gene>
<dbReference type="NCBIfam" id="TIGR00246">
    <property type="entry name" value="tRNA_RlmH_YbeA"/>
    <property type="match status" value="1"/>
</dbReference>
<organism evidence="7 8">
    <name type="scientific">[Clostridium] clostridioforme 90A8</name>
    <dbReference type="NCBI Taxonomy" id="999408"/>
    <lineage>
        <taxon>Bacteria</taxon>
        <taxon>Bacillati</taxon>
        <taxon>Bacillota</taxon>
        <taxon>Clostridia</taxon>
        <taxon>Lachnospirales</taxon>
        <taxon>Lachnospiraceae</taxon>
        <taxon>Enterocloster</taxon>
    </lineage>
</organism>
<dbReference type="EC" id="2.1.1.177" evidence="6"/>
<comment type="catalytic activity">
    <reaction evidence="6">
        <text>pseudouridine(1915) in 23S rRNA + S-adenosyl-L-methionine = N(3)-methylpseudouridine(1915) in 23S rRNA + S-adenosyl-L-homocysteine + H(+)</text>
        <dbReference type="Rhea" id="RHEA:42752"/>
        <dbReference type="Rhea" id="RHEA-COMP:10221"/>
        <dbReference type="Rhea" id="RHEA-COMP:10222"/>
        <dbReference type="ChEBI" id="CHEBI:15378"/>
        <dbReference type="ChEBI" id="CHEBI:57856"/>
        <dbReference type="ChEBI" id="CHEBI:59789"/>
        <dbReference type="ChEBI" id="CHEBI:65314"/>
        <dbReference type="ChEBI" id="CHEBI:74486"/>
        <dbReference type="EC" id="2.1.1.177"/>
    </reaction>
</comment>
<dbReference type="InterPro" id="IPR003742">
    <property type="entry name" value="RlmH-like"/>
</dbReference>
<protein>
    <recommendedName>
        <fullName evidence="6">Ribosomal RNA large subunit methyltransferase H</fullName>
        <ecNumber evidence="6">2.1.1.177</ecNumber>
    </recommendedName>
    <alternativeName>
        <fullName evidence="6">23S rRNA (pseudouridine1915-N3)-methyltransferase</fullName>
    </alternativeName>
    <alternativeName>
        <fullName evidence="6">23S rRNA m3Psi1915 methyltransferase</fullName>
    </alternativeName>
    <alternativeName>
        <fullName evidence="6">rRNA (pseudouridine-N3-)-methyltransferase RlmH</fullName>
    </alternativeName>
</protein>
<reference evidence="7 8" key="1">
    <citation type="submission" date="2013-01" db="EMBL/GenBank/DDBJ databases">
        <title>The Genome Sequence of Clostridium clostridioforme 90A8.</title>
        <authorList>
            <consortium name="The Broad Institute Genome Sequencing Platform"/>
            <person name="Earl A."/>
            <person name="Ward D."/>
            <person name="Feldgarden M."/>
            <person name="Gevers D."/>
            <person name="Courvalin P."/>
            <person name="Lambert T."/>
            <person name="Walker B."/>
            <person name="Young S.K."/>
            <person name="Zeng Q."/>
            <person name="Gargeya S."/>
            <person name="Fitzgerald M."/>
            <person name="Haas B."/>
            <person name="Abouelleil A."/>
            <person name="Alvarado L."/>
            <person name="Arachchi H.M."/>
            <person name="Berlin A.M."/>
            <person name="Chapman S.B."/>
            <person name="Dewar J."/>
            <person name="Goldberg J."/>
            <person name="Griggs A."/>
            <person name="Gujja S."/>
            <person name="Hansen M."/>
            <person name="Howarth C."/>
            <person name="Imamovic A."/>
            <person name="Larimer J."/>
            <person name="McCowan C."/>
            <person name="Murphy C."/>
            <person name="Neiman D."/>
            <person name="Pearson M."/>
            <person name="Priest M."/>
            <person name="Roberts A."/>
            <person name="Saif S."/>
            <person name="Shea T."/>
            <person name="Sisk P."/>
            <person name="Sykes S."/>
            <person name="Wortman J."/>
            <person name="Nusbaum C."/>
            <person name="Birren B."/>
        </authorList>
    </citation>
    <scope>NUCLEOTIDE SEQUENCE [LARGE SCALE GENOMIC DNA]</scope>
    <source>
        <strain evidence="7 8">90A8</strain>
    </source>
</reference>
<accession>A0A0E2H5B7</accession>
<comment type="function">
    <text evidence="6">Specifically methylates the pseudouridine at position 1915 (m3Psi1915) in 23S rRNA.</text>
</comment>
<dbReference type="PIRSF" id="PIRSF004505">
    <property type="entry name" value="MT_bac"/>
    <property type="match status" value="1"/>
</dbReference>
<dbReference type="GO" id="GO:0005737">
    <property type="term" value="C:cytoplasm"/>
    <property type="evidence" value="ECO:0007669"/>
    <property type="project" value="UniProtKB-SubCell"/>
</dbReference>
<dbReference type="PANTHER" id="PTHR33603">
    <property type="entry name" value="METHYLTRANSFERASE"/>
    <property type="match status" value="1"/>
</dbReference>
<proteinExistence type="inferred from homology"/>
<dbReference type="HOGENOM" id="CLU_100552_0_0_9"/>
<keyword evidence="1 6" id="KW-0698">rRNA processing</keyword>
<evidence type="ECO:0000256" key="2">
    <source>
        <dbReference type="ARBA" id="ARBA00022603"/>
    </source>
</evidence>
<evidence type="ECO:0000256" key="4">
    <source>
        <dbReference type="ARBA" id="ARBA00022691"/>
    </source>
</evidence>